<dbReference type="EnsemblBacteria" id="CAK03484">
    <property type="protein sequence ID" value="CAK03484"/>
    <property type="gene ID" value="pRL110531"/>
</dbReference>
<accession>Q1M5K5</accession>
<dbReference type="EMBL" id="AM236085">
    <property type="protein sequence ID" value="CAK03484.1"/>
    <property type="molecule type" value="Genomic_DNA"/>
</dbReference>
<gene>
    <name evidence="1" type="ordered locus">pRL110531</name>
</gene>
<name>Q1M5K5_RHIJ3</name>
<evidence type="ECO:0000313" key="2">
    <source>
        <dbReference type="Proteomes" id="UP000006575"/>
    </source>
</evidence>
<dbReference type="KEGG" id="rle:pRL110531"/>
<dbReference type="Proteomes" id="UP000006575">
    <property type="component" value="Plasmid pRL11"/>
</dbReference>
<reference evidence="1 2" key="1">
    <citation type="journal article" date="2006" name="Genome Biol.">
        <title>The genome of Rhizobium leguminosarum has recognizable core and accessory components.</title>
        <authorList>
            <person name="Young J.W."/>
            <person name="Crossman L.C."/>
            <person name="Johnston A.W.B."/>
            <person name="Thomson N.R."/>
            <person name="Ghazoui Z.F."/>
            <person name="Hull K.H."/>
            <person name="Wexler M."/>
            <person name="Curson A.R.J."/>
            <person name="Todd J.D."/>
            <person name="Poole P.S."/>
            <person name="Mauchline T.H."/>
            <person name="East A.K."/>
            <person name="Quail M.A."/>
            <person name="Churcher C."/>
            <person name="Arrowsmith C."/>
            <person name="Cherevach A."/>
            <person name="Chillingworth T."/>
            <person name="Clarke K."/>
            <person name="Cronin A."/>
            <person name="Davis P."/>
            <person name="Fraser A."/>
            <person name="Hance Z."/>
            <person name="Hauser H."/>
            <person name="Jagels K."/>
            <person name="Moule S."/>
            <person name="Mungall K."/>
            <person name="Norbertczak H."/>
            <person name="Rabbinowitsch E."/>
            <person name="Sanders M."/>
            <person name="Simmonds M."/>
            <person name="Whitehead S."/>
            <person name="Parkhill J."/>
        </authorList>
    </citation>
    <scope>NUCLEOTIDE SEQUENCE [LARGE SCALE GENOMIC DNA]</scope>
    <source>
        <strain evidence="2">DSM 114642 / LMG 32736 / 3841</strain>
    </source>
</reference>
<keyword evidence="2" id="KW-1185">Reference proteome</keyword>
<proteinExistence type="predicted"/>
<keyword evidence="1" id="KW-0614">Plasmid</keyword>
<evidence type="ECO:0000313" key="1">
    <source>
        <dbReference type="EMBL" id="CAK03484.1"/>
    </source>
</evidence>
<dbReference type="AlphaFoldDB" id="Q1M5K5"/>
<sequence length="144" mass="16242">MIISIEAMHLLPHPFDIQAPHPPPRVVCGMTALLLPAVVRFFTKACRTSSRGRLFRFGHSTDGSRQERPLAIHCLDDASSSPEILLSIPRFSFALLRALRLLKRAPTNLLTPNLSYNYVTGWIPPQRNTLDKTGSRNSDDPWRQ</sequence>
<organism evidence="1 2">
    <name type="scientific">Rhizobium johnstonii (strain DSM 114642 / LMG 32736 / 3841)</name>
    <name type="common">Rhizobium leguminosarum bv. viciae</name>
    <dbReference type="NCBI Taxonomy" id="216596"/>
    <lineage>
        <taxon>Bacteria</taxon>
        <taxon>Pseudomonadati</taxon>
        <taxon>Pseudomonadota</taxon>
        <taxon>Alphaproteobacteria</taxon>
        <taxon>Hyphomicrobiales</taxon>
        <taxon>Rhizobiaceae</taxon>
        <taxon>Rhizobium/Agrobacterium group</taxon>
        <taxon>Rhizobium</taxon>
        <taxon>Rhizobium johnstonii</taxon>
    </lineage>
</organism>
<geneLocation type="plasmid" evidence="1 2">
    <name>pRL11</name>
</geneLocation>
<dbReference type="HOGENOM" id="CLU_1794918_0_0_5"/>
<protein>
    <submittedName>
        <fullName evidence="1">Uncharacterized protein</fullName>
    </submittedName>
</protein>